<evidence type="ECO:0000313" key="1">
    <source>
        <dbReference type="EMBL" id="MBD8018080.1"/>
    </source>
</evidence>
<dbReference type="RefSeq" id="WP_251833277.1">
    <property type="nucleotide sequence ID" value="NZ_JACSPS010000002.1"/>
</dbReference>
<accession>A0ABR8WM04</accession>
<organism evidence="1 2">
    <name type="scientific">Kaistella pullorum</name>
    <dbReference type="NCBI Taxonomy" id="2763074"/>
    <lineage>
        <taxon>Bacteria</taxon>
        <taxon>Pseudomonadati</taxon>
        <taxon>Bacteroidota</taxon>
        <taxon>Flavobacteriia</taxon>
        <taxon>Flavobacteriales</taxon>
        <taxon>Weeksellaceae</taxon>
        <taxon>Chryseobacterium group</taxon>
        <taxon>Kaistella</taxon>
    </lineage>
</organism>
<comment type="caution">
    <text evidence="1">The sequence shown here is derived from an EMBL/GenBank/DDBJ whole genome shotgun (WGS) entry which is preliminary data.</text>
</comment>
<gene>
    <name evidence="1" type="ORF">H9628_06320</name>
</gene>
<dbReference type="Proteomes" id="UP000626242">
    <property type="component" value="Unassembled WGS sequence"/>
</dbReference>
<dbReference type="EMBL" id="JACSPS010000002">
    <property type="protein sequence ID" value="MBD8018080.1"/>
    <property type="molecule type" value="Genomic_DNA"/>
</dbReference>
<protein>
    <submittedName>
        <fullName evidence="1">Uncharacterized protein</fullName>
    </submittedName>
</protein>
<name>A0ABR8WM04_9FLAO</name>
<reference evidence="1 2" key="1">
    <citation type="submission" date="2020-08" db="EMBL/GenBank/DDBJ databases">
        <title>A Genomic Blueprint of the Chicken Gut Microbiome.</title>
        <authorList>
            <person name="Gilroy R."/>
            <person name="Ravi A."/>
            <person name="Getino M."/>
            <person name="Pursley I."/>
            <person name="Horton D.L."/>
            <person name="Alikhan N.-F."/>
            <person name="Baker D."/>
            <person name="Gharbi K."/>
            <person name="Hall N."/>
            <person name="Watson M."/>
            <person name="Adriaenssens E.M."/>
            <person name="Foster-Nyarko E."/>
            <person name="Jarju S."/>
            <person name="Secka A."/>
            <person name="Antonio M."/>
            <person name="Oren A."/>
            <person name="Chaudhuri R."/>
            <person name="La Ragione R.M."/>
            <person name="Hildebrand F."/>
            <person name="Pallen M.J."/>
        </authorList>
    </citation>
    <scope>NUCLEOTIDE SEQUENCE [LARGE SCALE GENOMIC DNA]</scope>
    <source>
        <strain evidence="1 2">Sa1CVA4</strain>
    </source>
</reference>
<evidence type="ECO:0000313" key="2">
    <source>
        <dbReference type="Proteomes" id="UP000626242"/>
    </source>
</evidence>
<keyword evidence="2" id="KW-1185">Reference proteome</keyword>
<proteinExistence type="predicted"/>
<sequence>MKIEIQENEINLLRLGETRSEAETVKREIFFEIQGKEYTIWVILDRNNTGENYDDPENFYMMNKAMVDAALVTFLSEHHFYNHRDADGDRASNSI</sequence>